<keyword evidence="12" id="KW-1185">Reference proteome</keyword>
<evidence type="ECO:0000256" key="5">
    <source>
        <dbReference type="ARBA" id="ARBA00023065"/>
    </source>
</evidence>
<proteinExistence type="predicted"/>
<evidence type="ECO:0000256" key="6">
    <source>
        <dbReference type="ARBA" id="ARBA00023136"/>
    </source>
</evidence>
<dbReference type="EMBL" id="SJOL01006165">
    <property type="protein sequence ID" value="TGZ69215.1"/>
    <property type="molecule type" value="Genomic_DNA"/>
</dbReference>
<name>A0A4S2LZ52_OPIFE</name>
<feature type="transmembrane region" description="Helical" evidence="9">
    <location>
        <begin position="63"/>
        <end position="87"/>
    </location>
</feature>
<evidence type="ECO:0000256" key="4">
    <source>
        <dbReference type="ARBA" id="ARBA00022989"/>
    </source>
</evidence>
<feature type="region of interest" description="Disordered" evidence="8">
    <location>
        <begin position="623"/>
        <end position="642"/>
    </location>
</feature>
<sequence length="1126" mass="126394">MIFHPEFDSQRVFAPTTLSAMPTYIQKGINLSREERILWKRQERRRRKIQEVKAGVKRFMAMLFSHIGLSVLVVVYTIIGALIFVGLEQNKELATKDEARKVREETAKQLLHKLIHKLDSWLVTYKMSSCNETSKLLRYLLTHSTPVVKSEELKPRLNVTETFSNTSNADNVNVTTTVAISTEPKLTALPHNPLYANLAEALQYIIQEGFLNFTKNVVVLVTDQGWDGDDSKTELKWSIAGGVLYAVTVITTIGYGYTTPKTAQGKILTIFYALIGIPLVVLYLSNIGDYLADVFRALYSRTCRNTCENYCSISLFTSVVRSLVRRYYGKPVEDEIPNDEMIHIDGVAGGGNVPFRRRKRVLLKAFSLTDEGCPNDESDLEANELSSSGVQKDSNNVQQTEETGPAPKTRCGPNFERFRTIFEEIGFYRVVHSPRLVSAVNRTRSTLTTLMTPISKWIRQFSDEFTFPTDPLIISNKTTDIRDGQPEPTLGFVQLGSVINTTTGLPKLEVAGAPPAAISIPLQQTRKITAQIEDGQPFTQESMLSNHVPVISTQKAALPIRLESAFGSTLASQNALEPTSVTITLPVGLTETIHTSEKQRYFTFDGHHRKFYLDARYLRSAQRQRRHRRRVAQQQKEKARSETLRLQNELSYGTLQRKEPNVKSLLVSDSAQDQTLEALSLNSTSTDEFGIPLVCWKDIDLDLEVRSIDDEEELARIEKLRRKQGGASEWSTFFVQHAQGLTSCKMAHSYEKHKAKCRRQKRSIRLPKREEGVHRVLNWVKENDNSTTISMKGQAVIPPPSASTGPSPLQSLQKEQRSVTLETIARATDSNKSTSAHTGLVDTLPSQLHLPLQTTRPKAAGSPNLVEYLHSCETAPTESPEVISLGKVNQSRQDTLQPTKQGSDQKYMTLLENPFVQHPYYLQREQVQSLLHSTVIENPTALEKMKEEQLEKARAQGKSRLSIASSIGDVNSDVQVQLSYYSQQENGPNEDDLSLFTFGEGFSSDDDISKVTVPISLSLLIMTTYIFLGAIVFSITEDKDYLKWAYFCFITLSTIGFGDIVPGTKMDSEDAREKLVVITLYVAIGLSVFAMCFKLMQEEVVDKVKWFASKVGIIKGKDKKKAEKAP</sequence>
<feature type="domain" description="Potassium channel" evidence="10">
    <location>
        <begin position="234"/>
        <end position="291"/>
    </location>
</feature>
<feature type="transmembrane region" description="Helical" evidence="9">
    <location>
        <begin position="1011"/>
        <end position="1032"/>
    </location>
</feature>
<dbReference type="GO" id="GO:0005886">
    <property type="term" value="C:plasma membrane"/>
    <property type="evidence" value="ECO:0007669"/>
    <property type="project" value="TreeGrafter"/>
</dbReference>
<feature type="compositionally biased region" description="Polar residues" evidence="8">
    <location>
        <begin position="384"/>
        <end position="402"/>
    </location>
</feature>
<keyword evidence="5" id="KW-0406">Ion transport</keyword>
<feature type="transmembrane region" description="Helical" evidence="9">
    <location>
        <begin position="237"/>
        <end position="255"/>
    </location>
</feature>
<evidence type="ECO:0000256" key="2">
    <source>
        <dbReference type="ARBA" id="ARBA00022448"/>
    </source>
</evidence>
<keyword evidence="2" id="KW-0813">Transport</keyword>
<dbReference type="GO" id="GO:0022841">
    <property type="term" value="F:potassium ion leak channel activity"/>
    <property type="evidence" value="ECO:0007669"/>
    <property type="project" value="TreeGrafter"/>
</dbReference>
<feature type="transmembrane region" description="Helical" evidence="9">
    <location>
        <begin position="1075"/>
        <end position="1096"/>
    </location>
</feature>
<evidence type="ECO:0000259" key="10">
    <source>
        <dbReference type="Pfam" id="PF07885"/>
    </source>
</evidence>
<feature type="domain" description="Potassium channel" evidence="10">
    <location>
        <begin position="1021"/>
        <end position="1099"/>
    </location>
</feature>
<dbReference type="STRING" id="147828.A0A4S2LZ52"/>
<dbReference type="AlphaFoldDB" id="A0A4S2LZ52"/>
<feature type="transmembrane region" description="Helical" evidence="9">
    <location>
        <begin position="1044"/>
        <end position="1063"/>
    </location>
</feature>
<keyword evidence="6 9" id="KW-0472">Membrane</keyword>
<dbReference type="PANTHER" id="PTHR11003:SF334">
    <property type="entry name" value="FI03418P"/>
    <property type="match status" value="1"/>
</dbReference>
<dbReference type="PANTHER" id="PTHR11003">
    <property type="entry name" value="POTASSIUM CHANNEL, SUBFAMILY K"/>
    <property type="match status" value="1"/>
</dbReference>
<dbReference type="Proteomes" id="UP000308267">
    <property type="component" value="Unassembled WGS sequence"/>
</dbReference>
<dbReference type="InterPro" id="IPR013099">
    <property type="entry name" value="K_chnl_dom"/>
</dbReference>
<evidence type="ECO:0000256" key="1">
    <source>
        <dbReference type="ARBA" id="ARBA00004141"/>
    </source>
</evidence>
<dbReference type="GO" id="GO:0030322">
    <property type="term" value="P:stabilization of membrane potential"/>
    <property type="evidence" value="ECO:0007669"/>
    <property type="project" value="TreeGrafter"/>
</dbReference>
<protein>
    <recommendedName>
        <fullName evidence="10">Potassium channel domain-containing protein</fullName>
    </recommendedName>
</protein>
<reference evidence="11 12" key="1">
    <citation type="journal article" date="2019" name="BMC Genomics">
        <title>New insights from Opisthorchis felineus genome: update on genomics of the epidemiologically important liver flukes.</title>
        <authorList>
            <person name="Ershov N.I."/>
            <person name="Mordvinov V.A."/>
            <person name="Prokhortchouk E.B."/>
            <person name="Pakharukova M.Y."/>
            <person name="Gunbin K.V."/>
            <person name="Ustyantsev K."/>
            <person name="Genaev M.A."/>
            <person name="Blinov A.G."/>
            <person name="Mazur A."/>
            <person name="Boulygina E."/>
            <person name="Tsygankova S."/>
            <person name="Khrameeva E."/>
            <person name="Chekanov N."/>
            <person name="Fan G."/>
            <person name="Xiao A."/>
            <person name="Zhang H."/>
            <person name="Xu X."/>
            <person name="Yang H."/>
            <person name="Solovyev V."/>
            <person name="Lee S.M."/>
            <person name="Liu X."/>
            <person name="Afonnikov D.A."/>
            <person name="Skryabin K.G."/>
        </authorList>
    </citation>
    <scope>NUCLEOTIDE SEQUENCE [LARGE SCALE GENOMIC DNA]</scope>
    <source>
        <strain evidence="11">AK-0245</strain>
        <tissue evidence="11">Whole organism</tissue>
    </source>
</reference>
<dbReference type="InterPro" id="IPR003280">
    <property type="entry name" value="2pore_dom_K_chnl"/>
</dbReference>
<evidence type="ECO:0000256" key="8">
    <source>
        <dbReference type="SAM" id="MobiDB-lite"/>
    </source>
</evidence>
<evidence type="ECO:0000313" key="12">
    <source>
        <dbReference type="Proteomes" id="UP000308267"/>
    </source>
</evidence>
<feature type="region of interest" description="Disordered" evidence="8">
    <location>
        <begin position="374"/>
        <end position="412"/>
    </location>
</feature>
<dbReference type="SUPFAM" id="SSF81324">
    <property type="entry name" value="Voltage-gated potassium channels"/>
    <property type="match status" value="2"/>
</dbReference>
<evidence type="ECO:0000313" key="11">
    <source>
        <dbReference type="EMBL" id="TGZ69215.1"/>
    </source>
</evidence>
<evidence type="ECO:0000256" key="3">
    <source>
        <dbReference type="ARBA" id="ARBA00022692"/>
    </source>
</evidence>
<keyword evidence="4 9" id="KW-1133">Transmembrane helix</keyword>
<evidence type="ECO:0000256" key="9">
    <source>
        <dbReference type="SAM" id="Phobius"/>
    </source>
</evidence>
<comment type="subcellular location">
    <subcellularLocation>
        <location evidence="1">Membrane</location>
        <topology evidence="1">Multi-pass membrane protein</topology>
    </subcellularLocation>
</comment>
<dbReference type="Gene3D" id="1.10.287.70">
    <property type="match status" value="2"/>
</dbReference>
<dbReference type="Pfam" id="PF07885">
    <property type="entry name" value="Ion_trans_2"/>
    <property type="match status" value="2"/>
</dbReference>
<keyword evidence="3 9" id="KW-0812">Transmembrane</keyword>
<dbReference type="GO" id="GO:0015271">
    <property type="term" value="F:outward rectifier potassium channel activity"/>
    <property type="evidence" value="ECO:0007669"/>
    <property type="project" value="TreeGrafter"/>
</dbReference>
<feature type="transmembrane region" description="Helical" evidence="9">
    <location>
        <begin position="267"/>
        <end position="285"/>
    </location>
</feature>
<gene>
    <name evidence="11" type="ORF">CRM22_003858</name>
</gene>
<dbReference type="OrthoDB" id="297496at2759"/>
<organism evidence="11 12">
    <name type="scientific">Opisthorchis felineus</name>
    <dbReference type="NCBI Taxonomy" id="147828"/>
    <lineage>
        <taxon>Eukaryota</taxon>
        <taxon>Metazoa</taxon>
        <taxon>Spiralia</taxon>
        <taxon>Lophotrochozoa</taxon>
        <taxon>Platyhelminthes</taxon>
        <taxon>Trematoda</taxon>
        <taxon>Digenea</taxon>
        <taxon>Opisthorchiida</taxon>
        <taxon>Opisthorchiata</taxon>
        <taxon>Opisthorchiidae</taxon>
        <taxon>Opisthorchis</taxon>
    </lineage>
</organism>
<comment type="caution">
    <text evidence="11">The sequence shown here is derived from an EMBL/GenBank/DDBJ whole genome shotgun (WGS) entry which is preliminary data.</text>
</comment>
<accession>A0A4S2LZ52</accession>
<keyword evidence="7" id="KW-0407">Ion channel</keyword>
<evidence type="ECO:0000256" key="7">
    <source>
        <dbReference type="ARBA" id="ARBA00023303"/>
    </source>
</evidence>